<evidence type="ECO:0008006" key="5">
    <source>
        <dbReference type="Google" id="ProtNLM"/>
    </source>
</evidence>
<organism evidence="4">
    <name type="scientific">Percolomonas cosmopolitus</name>
    <dbReference type="NCBI Taxonomy" id="63605"/>
    <lineage>
        <taxon>Eukaryota</taxon>
        <taxon>Discoba</taxon>
        <taxon>Heterolobosea</taxon>
        <taxon>Tetramitia</taxon>
        <taxon>Eutetramitia</taxon>
        <taxon>Percolomonadidae</taxon>
        <taxon>Percolomonas</taxon>
    </lineage>
</organism>
<dbReference type="EMBL" id="HBGD01001660">
    <property type="protein sequence ID" value="CAD9078149.1"/>
    <property type="molecule type" value="Transcribed_RNA"/>
</dbReference>
<dbReference type="PANTHER" id="PTHR13206">
    <property type="entry name" value="UBIQUITIN LIGASE PROTEIN PHF9 FANCONI ANEMIA GROUP L PROTEIN"/>
    <property type="match status" value="1"/>
</dbReference>
<feature type="region of interest" description="Disordered" evidence="1">
    <location>
        <begin position="278"/>
        <end position="310"/>
    </location>
</feature>
<gene>
    <name evidence="4" type="ORF">PCOS0759_LOCUS1381</name>
</gene>
<evidence type="ECO:0000256" key="1">
    <source>
        <dbReference type="SAM" id="MobiDB-lite"/>
    </source>
</evidence>
<dbReference type="InterPro" id="IPR013083">
    <property type="entry name" value="Znf_RING/FYVE/PHD"/>
</dbReference>
<dbReference type="GO" id="GO:0061630">
    <property type="term" value="F:ubiquitin protein ligase activity"/>
    <property type="evidence" value="ECO:0007669"/>
    <property type="project" value="TreeGrafter"/>
</dbReference>
<dbReference type="Pfam" id="PF11793">
    <property type="entry name" value="FANCL_C"/>
    <property type="match status" value="1"/>
</dbReference>
<feature type="domain" description="FANCL UBC-like" evidence="3">
    <location>
        <begin position="350"/>
        <end position="449"/>
    </location>
</feature>
<evidence type="ECO:0000259" key="3">
    <source>
        <dbReference type="Pfam" id="PF18891"/>
    </source>
</evidence>
<dbReference type="InterPro" id="IPR026848">
    <property type="entry name" value="Fancl"/>
</dbReference>
<dbReference type="CDD" id="cd23832">
    <property type="entry name" value="DRWD-C_FANCL"/>
    <property type="match status" value="1"/>
</dbReference>
<evidence type="ECO:0000259" key="2">
    <source>
        <dbReference type="Pfam" id="PF11793"/>
    </source>
</evidence>
<evidence type="ECO:0000313" key="4">
    <source>
        <dbReference type="EMBL" id="CAD9078149.1"/>
    </source>
</evidence>
<dbReference type="InterPro" id="IPR044037">
    <property type="entry name" value="FANCL_d3"/>
</dbReference>
<dbReference type="Gene3D" id="3.30.40.10">
    <property type="entry name" value="Zinc/RING finger domain, C3HC4 (zinc finger)"/>
    <property type="match status" value="1"/>
</dbReference>
<accession>A0A7S1KMA8</accession>
<feature type="compositionally biased region" description="Low complexity" evidence="1">
    <location>
        <begin position="296"/>
        <end position="310"/>
    </location>
</feature>
<proteinExistence type="predicted"/>
<dbReference type="InterPro" id="IPR026850">
    <property type="entry name" value="FANCL_C"/>
</dbReference>
<dbReference type="GO" id="GO:0043240">
    <property type="term" value="C:Fanconi anaemia nuclear complex"/>
    <property type="evidence" value="ECO:0007669"/>
    <property type="project" value="InterPro"/>
</dbReference>
<dbReference type="PANTHER" id="PTHR13206:SF0">
    <property type="entry name" value="E3 UBIQUITIN-PROTEIN LIGASE FANCL"/>
    <property type="match status" value="1"/>
</dbReference>
<name>A0A7S1KMA8_9EUKA</name>
<dbReference type="AlphaFoldDB" id="A0A7S1KMA8"/>
<dbReference type="SMART" id="SM01197">
    <property type="entry name" value="FANCL_C"/>
    <property type="match status" value="1"/>
</dbReference>
<feature type="region of interest" description="Disordered" evidence="1">
    <location>
        <begin position="1"/>
        <end position="21"/>
    </location>
</feature>
<dbReference type="GO" id="GO:0036297">
    <property type="term" value="P:interstrand cross-link repair"/>
    <property type="evidence" value="ECO:0007669"/>
    <property type="project" value="InterPro"/>
</dbReference>
<sequence>MTSSSTVSSPHASSSTPSSMPLLIPQSQSFSHYKGFYQFFRIEVRVVPVDRSPGSIGSLNIGIVDGNGGVFSQHQQDGFLFSTVREGIDRSIHNDANNHNLSNASPHAIHIVIHPLPPQSQRRIYKLLARRIRHSANIDEVVRELKDVLDLLARDMRGSCEMRRLDGMYAGVSSYQHHFGGISATPLAAPLSKSYYLWLQTQLSNVGYQNINSMDARTEHVAMKYIDTKAREHVIQVRNLKGWYEKMASAMMLSSGKAPFSFSSTDENTSGMILATSASSNHEESAHPHSTQQIDVPNNPTSSVSSSTPPLTLQHQLPIPDFKIQVPNSSHLLSNILKQFSHQVDQLQLFWDQMDDLDQNTWIIEPSHPNRSHSNRSISIGQHCSIRIQVDPIKPNLIPVCEFIGSDTIVNPLKERWMRQAPSMWNYDLRKNTLLQNMGHVLEIQFPSPKESNNEEDEEEHKLTCGICYYMHSESNELPAVVCENVKCLKPYHWSCIIEWFNAQQAKSTFDMMHGECLYCGSGMTVKKRA</sequence>
<feature type="domain" description="FANCL C-terminal" evidence="2">
    <location>
        <begin position="462"/>
        <end position="527"/>
    </location>
</feature>
<reference evidence="4" key="1">
    <citation type="submission" date="2021-01" db="EMBL/GenBank/DDBJ databases">
        <authorList>
            <person name="Corre E."/>
            <person name="Pelletier E."/>
            <person name="Niang G."/>
            <person name="Scheremetjew M."/>
            <person name="Finn R."/>
            <person name="Kale V."/>
            <person name="Holt S."/>
            <person name="Cochrane G."/>
            <person name="Meng A."/>
            <person name="Brown T."/>
            <person name="Cohen L."/>
        </authorList>
    </citation>
    <scope>NUCLEOTIDE SEQUENCE</scope>
    <source>
        <strain evidence="4">WS</strain>
    </source>
</reference>
<dbReference type="GO" id="GO:0006513">
    <property type="term" value="P:protein monoubiquitination"/>
    <property type="evidence" value="ECO:0007669"/>
    <property type="project" value="TreeGrafter"/>
</dbReference>
<protein>
    <recommendedName>
        <fullName evidence="5">RING-type domain-containing protein</fullName>
    </recommendedName>
</protein>
<dbReference type="Gene3D" id="3.10.110.20">
    <property type="entry name" value="RWD domain-like"/>
    <property type="match status" value="1"/>
</dbReference>
<dbReference type="Pfam" id="PF18891">
    <property type="entry name" value="FANCL_d3"/>
    <property type="match status" value="1"/>
</dbReference>
<dbReference type="InterPro" id="IPR043003">
    <property type="entry name" value="FANCL_d3_sf"/>
</dbReference>